<dbReference type="AlphaFoldDB" id="A0A9N9ARV2"/>
<dbReference type="Proteomes" id="UP000789572">
    <property type="component" value="Unassembled WGS sequence"/>
</dbReference>
<organism evidence="7 8">
    <name type="scientific">Paraglomus occultum</name>
    <dbReference type="NCBI Taxonomy" id="144539"/>
    <lineage>
        <taxon>Eukaryota</taxon>
        <taxon>Fungi</taxon>
        <taxon>Fungi incertae sedis</taxon>
        <taxon>Mucoromycota</taxon>
        <taxon>Glomeromycotina</taxon>
        <taxon>Glomeromycetes</taxon>
        <taxon>Paraglomerales</taxon>
        <taxon>Paraglomeraceae</taxon>
        <taxon>Paraglomus</taxon>
    </lineage>
</organism>
<dbReference type="GO" id="GO:0003723">
    <property type="term" value="F:RNA binding"/>
    <property type="evidence" value="ECO:0007669"/>
    <property type="project" value="TreeGrafter"/>
</dbReference>
<feature type="domain" description="PSP proline-rich" evidence="6">
    <location>
        <begin position="170"/>
        <end position="221"/>
    </location>
</feature>
<evidence type="ECO:0000256" key="4">
    <source>
        <dbReference type="ARBA" id="ARBA00022833"/>
    </source>
</evidence>
<dbReference type="OrthoDB" id="8026949at2759"/>
<comment type="subcellular location">
    <subcellularLocation>
        <location evidence="1">Nucleus</location>
    </subcellularLocation>
</comment>
<keyword evidence="5" id="KW-0539">Nucleus</keyword>
<keyword evidence="4" id="KW-0862">Zinc</keyword>
<evidence type="ECO:0000256" key="1">
    <source>
        <dbReference type="ARBA" id="ARBA00004123"/>
    </source>
</evidence>
<dbReference type="InterPro" id="IPR052115">
    <property type="entry name" value="NEXT_complex_subunit_ZCCHC8"/>
</dbReference>
<name>A0A9N9ARV2_9GLOM</name>
<reference evidence="7" key="1">
    <citation type="submission" date="2021-06" db="EMBL/GenBank/DDBJ databases">
        <authorList>
            <person name="Kallberg Y."/>
            <person name="Tangrot J."/>
            <person name="Rosling A."/>
        </authorList>
    </citation>
    <scope>NUCLEOTIDE SEQUENCE</scope>
    <source>
        <strain evidence="7">IA702</strain>
    </source>
</reference>
<dbReference type="PANTHER" id="PTHR13316">
    <property type="entry name" value="ZINC FINGER, CCHC DOMAIN CONTAINING 8"/>
    <property type="match status" value="1"/>
</dbReference>
<dbReference type="GO" id="GO:0008270">
    <property type="term" value="F:zinc ion binding"/>
    <property type="evidence" value="ECO:0007669"/>
    <property type="project" value="UniProtKB-KW"/>
</dbReference>
<gene>
    <name evidence="7" type="ORF">POCULU_LOCUS4422</name>
</gene>
<accession>A0A9N9ARV2</accession>
<dbReference type="GO" id="GO:0071013">
    <property type="term" value="C:catalytic step 2 spliceosome"/>
    <property type="evidence" value="ECO:0007669"/>
    <property type="project" value="TreeGrafter"/>
</dbReference>
<sequence length="352" mass="40707">MSGKLEVSLVSQLKSSEHVIRHNKVSPFRRFSPYKSLLPKHPPSNADQCENEIGLGFTVDRRKLNGETLANVPRYQRQIKDILGPQERRLDTETDSDETNQLKQADSSEIIILTRYCFNCKSKSHSFKSCPEPHSPTRINQNRTEFDLKNPMPQPFHSRFHIEIKRENMIDQLVPGKLSDELKEALGMKGSVNEDIPPWYTSMRMFGYPPGLFTYLDPLKEAKVRRRRLYYEDGENVKLQVYGVNERNGTSREEKCDNIGNKNVHNLLNATRGNVGEKHEKHEDEQALEDGEILEDDFDVNPVEHKGNSNTIDSKDSMSPSKKRVRLVEYPGLDWDDTTTVLETHNPYWTFF</sequence>
<dbReference type="SMART" id="SM00581">
    <property type="entry name" value="PSP"/>
    <property type="match status" value="1"/>
</dbReference>
<dbReference type="PANTHER" id="PTHR13316:SF0">
    <property type="entry name" value="ZINC FINGER CCHC DOMAIN-CONTAINING PROTEIN 8"/>
    <property type="match status" value="1"/>
</dbReference>
<dbReference type="Pfam" id="PF04046">
    <property type="entry name" value="PSP"/>
    <property type="match status" value="1"/>
</dbReference>
<keyword evidence="3" id="KW-0863">Zinc-finger</keyword>
<proteinExistence type="predicted"/>
<protein>
    <submittedName>
        <fullName evidence="7">413_t:CDS:1</fullName>
    </submittedName>
</protein>
<evidence type="ECO:0000256" key="3">
    <source>
        <dbReference type="ARBA" id="ARBA00022771"/>
    </source>
</evidence>
<evidence type="ECO:0000256" key="2">
    <source>
        <dbReference type="ARBA" id="ARBA00022723"/>
    </source>
</evidence>
<keyword evidence="2" id="KW-0479">Metal-binding</keyword>
<evidence type="ECO:0000313" key="7">
    <source>
        <dbReference type="EMBL" id="CAG8538641.1"/>
    </source>
</evidence>
<keyword evidence="8" id="KW-1185">Reference proteome</keyword>
<evidence type="ECO:0000313" key="8">
    <source>
        <dbReference type="Proteomes" id="UP000789572"/>
    </source>
</evidence>
<evidence type="ECO:0000256" key="5">
    <source>
        <dbReference type="ARBA" id="ARBA00023242"/>
    </source>
</evidence>
<dbReference type="EMBL" id="CAJVPJ010000571">
    <property type="protein sequence ID" value="CAG8538641.1"/>
    <property type="molecule type" value="Genomic_DNA"/>
</dbReference>
<evidence type="ECO:0000259" key="6">
    <source>
        <dbReference type="SMART" id="SM00581"/>
    </source>
</evidence>
<dbReference type="InterPro" id="IPR006568">
    <property type="entry name" value="PSP_pro-rich"/>
</dbReference>
<dbReference type="Gene3D" id="4.10.60.10">
    <property type="entry name" value="Zinc finger, CCHC-type"/>
    <property type="match status" value="1"/>
</dbReference>
<comment type="caution">
    <text evidence="7">The sequence shown here is derived from an EMBL/GenBank/DDBJ whole genome shotgun (WGS) entry which is preliminary data.</text>
</comment>